<dbReference type="Proteomes" id="UP000371041">
    <property type="component" value="Chromosome"/>
</dbReference>
<accession>A0A5Q3QCI8</accession>
<dbReference type="PROSITE" id="PS50887">
    <property type="entry name" value="GGDEF"/>
    <property type="match status" value="1"/>
</dbReference>
<organism evidence="2 3">
    <name type="scientific">Allosaccharopolyspora coralli</name>
    <dbReference type="NCBI Taxonomy" id="2665642"/>
    <lineage>
        <taxon>Bacteria</taxon>
        <taxon>Bacillati</taxon>
        <taxon>Actinomycetota</taxon>
        <taxon>Actinomycetes</taxon>
        <taxon>Pseudonocardiales</taxon>
        <taxon>Pseudonocardiaceae</taxon>
        <taxon>Allosaccharopolyspora</taxon>
    </lineage>
</organism>
<dbReference type="Pfam" id="PF00990">
    <property type="entry name" value="GGDEF"/>
    <property type="match status" value="1"/>
</dbReference>
<dbReference type="AlphaFoldDB" id="A0A5Q3QCI8"/>
<dbReference type="EMBL" id="CP045929">
    <property type="protein sequence ID" value="QGK71610.1"/>
    <property type="molecule type" value="Genomic_DNA"/>
</dbReference>
<dbReference type="InterPro" id="IPR000160">
    <property type="entry name" value="GGDEF_dom"/>
</dbReference>
<dbReference type="PANTHER" id="PTHR46663">
    <property type="entry name" value="DIGUANYLATE CYCLASE DGCT-RELATED"/>
    <property type="match status" value="1"/>
</dbReference>
<evidence type="ECO:0000259" key="1">
    <source>
        <dbReference type="PROSITE" id="PS50887"/>
    </source>
</evidence>
<dbReference type="InterPro" id="IPR052163">
    <property type="entry name" value="DGC-Regulatory_Protein"/>
</dbReference>
<dbReference type="KEGG" id="sace:GIY23_20665"/>
<dbReference type="SMART" id="SM00267">
    <property type="entry name" value="GGDEF"/>
    <property type="match status" value="1"/>
</dbReference>
<evidence type="ECO:0000313" key="3">
    <source>
        <dbReference type="Proteomes" id="UP000371041"/>
    </source>
</evidence>
<dbReference type="InterPro" id="IPR029787">
    <property type="entry name" value="Nucleotide_cyclase"/>
</dbReference>
<feature type="domain" description="GGDEF" evidence="1">
    <location>
        <begin position="55"/>
        <end position="187"/>
    </location>
</feature>
<name>A0A5Q3QCI8_9PSEU</name>
<dbReference type="NCBIfam" id="TIGR00254">
    <property type="entry name" value="GGDEF"/>
    <property type="match status" value="1"/>
</dbReference>
<dbReference type="Gene3D" id="3.30.70.270">
    <property type="match status" value="1"/>
</dbReference>
<reference evidence="3" key="1">
    <citation type="submission" date="2019-11" db="EMBL/GenBank/DDBJ databases">
        <title>The complete genome sequence of Saccharopolyspora sp. E2A.</title>
        <authorList>
            <person name="Zhang G."/>
        </authorList>
    </citation>
    <scope>NUCLEOTIDE SEQUENCE [LARGE SCALE GENOMIC DNA]</scope>
    <source>
        <strain evidence="3">E2A</strain>
    </source>
</reference>
<dbReference type="InterPro" id="IPR043128">
    <property type="entry name" value="Rev_trsase/Diguanyl_cyclase"/>
</dbReference>
<gene>
    <name evidence="2" type="ORF">GIY23_20665</name>
</gene>
<sequence length="199" mass="21177">MLAELPLILGTASWAAATTTAALVFRRRLHTDPLTGLGNRTALHRLARRERFTRSLVGLCMVDLDGFKAINDTHGHDFGNKVLAAVATQLATATQPGEHAVRLHGDEFAVWLGPVPTSGAAEARAEQITAALAEPIWVDGHRLTALGSVGLAIAPAATPLTELLGHADAHMYEIKANRRLTVLPTHSDRTRDQHGGTAA</sequence>
<dbReference type="SUPFAM" id="SSF55073">
    <property type="entry name" value="Nucleotide cyclase"/>
    <property type="match status" value="1"/>
</dbReference>
<protein>
    <submittedName>
        <fullName evidence="2">Diguanylate cyclase</fullName>
    </submittedName>
</protein>
<proteinExistence type="predicted"/>
<dbReference type="CDD" id="cd01949">
    <property type="entry name" value="GGDEF"/>
    <property type="match status" value="1"/>
</dbReference>
<dbReference type="PANTHER" id="PTHR46663:SF2">
    <property type="entry name" value="GGDEF DOMAIN-CONTAINING PROTEIN"/>
    <property type="match status" value="1"/>
</dbReference>
<evidence type="ECO:0000313" key="2">
    <source>
        <dbReference type="EMBL" id="QGK71610.1"/>
    </source>
</evidence>
<dbReference type="RefSeq" id="WP_154078181.1">
    <property type="nucleotide sequence ID" value="NZ_CP045929.1"/>
</dbReference>
<keyword evidence="3" id="KW-1185">Reference proteome</keyword>